<accession>A0ABU2H921</accession>
<reference evidence="2" key="1">
    <citation type="submission" date="2023-07" db="EMBL/GenBank/DDBJ databases">
        <title>Novel species in the genus Lipingzhangella isolated from Sambhar Salt Lake.</title>
        <authorList>
            <person name="Jiya N."/>
            <person name="Kajale S."/>
            <person name="Sharma A."/>
        </authorList>
    </citation>
    <scope>NUCLEOTIDE SEQUENCE [LARGE SCALE GENOMIC DNA]</scope>
    <source>
        <strain evidence="2">LS1_29</strain>
    </source>
</reference>
<comment type="caution">
    <text evidence="1">The sequence shown here is derived from an EMBL/GenBank/DDBJ whole genome shotgun (WGS) entry which is preliminary data.</text>
</comment>
<keyword evidence="2" id="KW-1185">Reference proteome</keyword>
<sequence>MGTGPTKSAMLRAAWRLRSRAMGWKYPDDWWRPAVDEISSALANGEDLTHSATELGRARARSGVPIGSALEDFAALSTVMAWTAPPLHLVKALAEGWVDECERPQTCQEPLTGLTTPAYLRTRLTELYRVSAPHPPPKSTHRLVLVALDSASDPWRQAARAIVVSHKLSTLFDRGETLACLSEGTFAVLATDGPELQRRTDRLRLSLELEHAAHVWSVSLPETVGAALDLLSDVAATTVTD</sequence>
<evidence type="ECO:0008006" key="3">
    <source>
        <dbReference type="Google" id="ProtNLM"/>
    </source>
</evidence>
<dbReference type="RefSeq" id="WP_310913053.1">
    <property type="nucleotide sequence ID" value="NZ_JAVLVT010000006.1"/>
</dbReference>
<organism evidence="1 2">
    <name type="scientific">Lipingzhangella rawalii</name>
    <dbReference type="NCBI Taxonomy" id="2055835"/>
    <lineage>
        <taxon>Bacteria</taxon>
        <taxon>Bacillati</taxon>
        <taxon>Actinomycetota</taxon>
        <taxon>Actinomycetes</taxon>
        <taxon>Streptosporangiales</taxon>
        <taxon>Nocardiopsidaceae</taxon>
        <taxon>Lipingzhangella</taxon>
    </lineage>
</organism>
<evidence type="ECO:0000313" key="2">
    <source>
        <dbReference type="Proteomes" id="UP001250214"/>
    </source>
</evidence>
<name>A0ABU2H921_9ACTN</name>
<gene>
    <name evidence="1" type="ORF">RIF23_14480</name>
</gene>
<evidence type="ECO:0000313" key="1">
    <source>
        <dbReference type="EMBL" id="MDS1271502.1"/>
    </source>
</evidence>
<protein>
    <recommendedName>
        <fullName evidence="3">GGDEF domain-containing protein</fullName>
    </recommendedName>
</protein>
<dbReference type="Proteomes" id="UP001250214">
    <property type="component" value="Unassembled WGS sequence"/>
</dbReference>
<proteinExistence type="predicted"/>
<dbReference type="EMBL" id="JAVLVT010000006">
    <property type="protein sequence ID" value="MDS1271502.1"/>
    <property type="molecule type" value="Genomic_DNA"/>
</dbReference>